<protein>
    <recommendedName>
        <fullName evidence="1">peptidyl-tRNA hydrolase</fullName>
        <ecNumber evidence="1">3.1.1.29</ecNumber>
    </recommendedName>
</protein>
<dbReference type="EMBL" id="CP016179">
    <property type="protein sequence ID" value="ANO35468.1"/>
    <property type="molecule type" value="Genomic_DNA"/>
</dbReference>
<sequence>MSIKIFIRNDLDMPLGKMIAQAAHALNAAYLARFYATTSSSKVILTPTIELAKHIINRQSLPFTLIFGDEQCIRNNAESDSALIRDAGRTVFTQPTLTASWDALDLGPTTAIEDRLKFSVGDIPFKQPIIVNRQNPHLTPELAIQAGARLSTDVFLSQIDDFGNIHLAKGSPLLEYLTNGFGKTVIGTKRTAHHIKTVEHIIDGEGGTPFETQIGEIQAVSVFAPIASGKIEEYTKTKLTRLLDSL</sequence>
<dbReference type="SUPFAM" id="SSF102462">
    <property type="entry name" value="Peptidyl-tRNA hydrolase II"/>
    <property type="match status" value="1"/>
</dbReference>
<geneLocation type="plasmid" evidence="4 5">
    <name>unnamed1</name>
</geneLocation>
<keyword evidence="4" id="KW-0614">Plasmid</keyword>
<dbReference type="Pfam" id="PF01981">
    <property type="entry name" value="PTH2"/>
    <property type="match status" value="1"/>
</dbReference>
<gene>
    <name evidence="4" type="ORF">A6E01_19845</name>
</gene>
<evidence type="ECO:0000256" key="1">
    <source>
        <dbReference type="ARBA" id="ARBA00013260"/>
    </source>
</evidence>
<reference evidence="4 5" key="1">
    <citation type="submission" date="2016-06" db="EMBL/GenBank/DDBJ databases">
        <title>Adaptive Radiation by Waves of Gene Transfer Leads to Fine-Scale Resource Partitioning in Marine Microbes.</title>
        <authorList>
            <person name="Hehemann J.-H."/>
            <person name="Arevalo P."/>
            <person name="Datta M.S."/>
            <person name="Yu X."/>
            <person name="Corzett C."/>
            <person name="Henschel A."/>
            <person name="Preheim S.P."/>
            <person name="Timberlake S."/>
            <person name="Alm E.J."/>
            <person name="Polz M.F."/>
        </authorList>
    </citation>
    <scope>NUCLEOTIDE SEQUENCE [LARGE SCALE GENOMIC DNA]</scope>
    <source>
        <strain evidence="4 5">FF50</strain>
        <plasmid evidence="4 5">unnamed1</plasmid>
    </source>
</reference>
<dbReference type="GO" id="GO:0004045">
    <property type="term" value="F:peptidyl-tRNA hydrolase activity"/>
    <property type="evidence" value="ECO:0007669"/>
    <property type="project" value="UniProtKB-EC"/>
</dbReference>
<dbReference type="AlphaFoldDB" id="A0AAN0XZN4"/>
<organism evidence="4 5">
    <name type="scientific">Vibrio breoganii</name>
    <dbReference type="NCBI Taxonomy" id="553239"/>
    <lineage>
        <taxon>Bacteria</taxon>
        <taxon>Pseudomonadati</taxon>
        <taxon>Pseudomonadota</taxon>
        <taxon>Gammaproteobacteria</taxon>
        <taxon>Vibrionales</taxon>
        <taxon>Vibrionaceae</taxon>
        <taxon>Vibrio</taxon>
    </lineage>
</organism>
<evidence type="ECO:0000256" key="3">
    <source>
        <dbReference type="ARBA" id="ARBA00048707"/>
    </source>
</evidence>
<evidence type="ECO:0000313" key="4">
    <source>
        <dbReference type="EMBL" id="ANO35468.1"/>
    </source>
</evidence>
<name>A0AAN0XZN4_9VIBR</name>
<evidence type="ECO:0000313" key="5">
    <source>
        <dbReference type="Proteomes" id="UP000092018"/>
    </source>
</evidence>
<evidence type="ECO:0000256" key="2">
    <source>
        <dbReference type="ARBA" id="ARBA00022801"/>
    </source>
</evidence>
<dbReference type="KEGG" id="vbr:A6E01_19845"/>
<dbReference type="EC" id="3.1.1.29" evidence="1"/>
<dbReference type="Proteomes" id="UP000092018">
    <property type="component" value="Plasmid unnamed1"/>
</dbReference>
<comment type="catalytic activity">
    <reaction evidence="3">
        <text>an N-acyl-L-alpha-aminoacyl-tRNA + H2O = an N-acyl-L-amino acid + a tRNA + H(+)</text>
        <dbReference type="Rhea" id="RHEA:54448"/>
        <dbReference type="Rhea" id="RHEA-COMP:10123"/>
        <dbReference type="Rhea" id="RHEA-COMP:13883"/>
        <dbReference type="ChEBI" id="CHEBI:15377"/>
        <dbReference type="ChEBI" id="CHEBI:15378"/>
        <dbReference type="ChEBI" id="CHEBI:59874"/>
        <dbReference type="ChEBI" id="CHEBI:78442"/>
        <dbReference type="ChEBI" id="CHEBI:138191"/>
        <dbReference type="EC" id="3.1.1.29"/>
    </reaction>
</comment>
<dbReference type="InterPro" id="IPR023476">
    <property type="entry name" value="Pep_tRNA_hydro_II_dom_sf"/>
</dbReference>
<dbReference type="RefSeq" id="WP_065211230.1">
    <property type="nucleotide sequence ID" value="NZ_CP016179.1"/>
</dbReference>
<proteinExistence type="predicted"/>
<keyword evidence="2" id="KW-0378">Hydrolase</keyword>
<dbReference type="InterPro" id="IPR002833">
    <property type="entry name" value="PTH2"/>
</dbReference>
<accession>A0AAN0XZN4</accession>
<dbReference type="Gene3D" id="3.40.1490.10">
    <property type="entry name" value="Bit1"/>
    <property type="match status" value="1"/>
</dbReference>